<dbReference type="Pfam" id="PF00892">
    <property type="entry name" value="EamA"/>
    <property type="match status" value="2"/>
</dbReference>
<dbReference type="SUPFAM" id="SSF103481">
    <property type="entry name" value="Multidrug resistance efflux transporter EmrE"/>
    <property type="match status" value="2"/>
</dbReference>
<feature type="transmembrane region" description="Helical" evidence="6">
    <location>
        <begin position="269"/>
        <end position="287"/>
    </location>
</feature>
<keyword evidence="3 6" id="KW-0812">Transmembrane</keyword>
<evidence type="ECO:0000256" key="5">
    <source>
        <dbReference type="ARBA" id="ARBA00023136"/>
    </source>
</evidence>
<dbReference type="InterPro" id="IPR037185">
    <property type="entry name" value="EmrE-like"/>
</dbReference>
<organism evidence="8 9">
    <name type="scientific">Polluticaenibacter yanchengensis</name>
    <dbReference type="NCBI Taxonomy" id="3014562"/>
    <lineage>
        <taxon>Bacteria</taxon>
        <taxon>Pseudomonadati</taxon>
        <taxon>Bacteroidota</taxon>
        <taxon>Chitinophagia</taxon>
        <taxon>Chitinophagales</taxon>
        <taxon>Chitinophagaceae</taxon>
        <taxon>Polluticaenibacter</taxon>
    </lineage>
</organism>
<evidence type="ECO:0000256" key="4">
    <source>
        <dbReference type="ARBA" id="ARBA00022989"/>
    </source>
</evidence>
<dbReference type="EMBL" id="JAQGEF010000011">
    <property type="protein sequence ID" value="MDA3615236.1"/>
    <property type="molecule type" value="Genomic_DNA"/>
</dbReference>
<feature type="transmembrane region" description="Helical" evidence="6">
    <location>
        <begin position="109"/>
        <end position="126"/>
    </location>
</feature>
<feature type="transmembrane region" description="Helical" evidence="6">
    <location>
        <begin position="183"/>
        <end position="201"/>
    </location>
</feature>
<feature type="transmembrane region" description="Helical" evidence="6">
    <location>
        <begin position="6"/>
        <end position="24"/>
    </location>
</feature>
<evidence type="ECO:0000313" key="8">
    <source>
        <dbReference type="EMBL" id="MDA3615236.1"/>
    </source>
</evidence>
<feature type="domain" description="EamA" evidence="7">
    <location>
        <begin position="7"/>
        <end position="149"/>
    </location>
</feature>
<sequence length="298" mass="33509">MKQFKYYAAALTAFITWGFFSLVLRPLAAFNASDILCYRVYTSIILLALFLFLFKRKTVKDNLATFKQLSPPEKRKFIGINVGGGALLTANWFTFIYAMNHASVRSTSLAYLICPILTTVLAYFILKEKLKLQQWLAVAISVAGCLLLSLGHILEMSYSFIVAFSYALYLILQKQNKGFDKVLVLFIQILFAGILLMPYFLKYSGPFITDIRFHSFIVLIAVCFTIIPLLLNLFALKGINSSTVGMLLNINPIIAFVLSAVYFHEQTTVTQLIAFGLVFLAVIIFNVKLNKPEKVSLA</sequence>
<keyword evidence="5 6" id="KW-0472">Membrane</keyword>
<dbReference type="PANTHER" id="PTHR32322:SF18">
    <property type="entry name" value="S-ADENOSYLMETHIONINE_S-ADENOSYLHOMOCYSTEINE TRANSPORTER"/>
    <property type="match status" value="1"/>
</dbReference>
<dbReference type="Proteomes" id="UP001210231">
    <property type="component" value="Unassembled WGS sequence"/>
</dbReference>
<dbReference type="InterPro" id="IPR050638">
    <property type="entry name" value="AA-Vitamin_Transporters"/>
</dbReference>
<name>A0ABT4UK71_9BACT</name>
<feature type="transmembrane region" description="Helical" evidence="6">
    <location>
        <begin position="246"/>
        <end position="263"/>
    </location>
</feature>
<proteinExistence type="predicted"/>
<evidence type="ECO:0000259" key="7">
    <source>
        <dbReference type="Pfam" id="PF00892"/>
    </source>
</evidence>
<dbReference type="PANTHER" id="PTHR32322">
    <property type="entry name" value="INNER MEMBRANE TRANSPORTER"/>
    <property type="match status" value="1"/>
</dbReference>
<evidence type="ECO:0000256" key="2">
    <source>
        <dbReference type="ARBA" id="ARBA00022475"/>
    </source>
</evidence>
<keyword evidence="9" id="KW-1185">Reference proteome</keyword>
<comment type="caution">
    <text evidence="8">The sequence shown here is derived from an EMBL/GenBank/DDBJ whole genome shotgun (WGS) entry which is preliminary data.</text>
</comment>
<dbReference type="InterPro" id="IPR000620">
    <property type="entry name" value="EamA_dom"/>
</dbReference>
<protein>
    <submittedName>
        <fullName evidence="8">EamA family transporter</fullName>
    </submittedName>
</protein>
<feature type="transmembrane region" description="Helical" evidence="6">
    <location>
        <begin position="36"/>
        <end position="54"/>
    </location>
</feature>
<gene>
    <name evidence="8" type="ORF">O3P16_10495</name>
</gene>
<evidence type="ECO:0000256" key="6">
    <source>
        <dbReference type="SAM" id="Phobius"/>
    </source>
</evidence>
<keyword evidence="4 6" id="KW-1133">Transmembrane helix</keyword>
<dbReference type="RefSeq" id="WP_407031561.1">
    <property type="nucleotide sequence ID" value="NZ_JAQGEF010000011.1"/>
</dbReference>
<evidence type="ECO:0000313" key="9">
    <source>
        <dbReference type="Proteomes" id="UP001210231"/>
    </source>
</evidence>
<feature type="domain" description="EamA" evidence="7">
    <location>
        <begin position="157"/>
        <end position="286"/>
    </location>
</feature>
<evidence type="ECO:0000256" key="3">
    <source>
        <dbReference type="ARBA" id="ARBA00022692"/>
    </source>
</evidence>
<comment type="subcellular location">
    <subcellularLocation>
        <location evidence="1">Cell membrane</location>
        <topology evidence="1">Multi-pass membrane protein</topology>
    </subcellularLocation>
</comment>
<keyword evidence="2" id="KW-1003">Cell membrane</keyword>
<feature type="transmembrane region" description="Helical" evidence="6">
    <location>
        <begin position="138"/>
        <end position="171"/>
    </location>
</feature>
<evidence type="ECO:0000256" key="1">
    <source>
        <dbReference type="ARBA" id="ARBA00004651"/>
    </source>
</evidence>
<reference evidence="8 9" key="1">
    <citation type="submission" date="2022-12" db="EMBL/GenBank/DDBJ databases">
        <title>Chitinophagaceae gen. sp. nov., a new member of the family Chitinophagaceae, isolated from soil in a chemical factory.</title>
        <authorList>
            <person name="Ke Z."/>
        </authorList>
    </citation>
    <scope>NUCLEOTIDE SEQUENCE [LARGE SCALE GENOMIC DNA]</scope>
    <source>
        <strain evidence="8 9">LY-5</strain>
    </source>
</reference>
<accession>A0ABT4UK71</accession>
<feature type="transmembrane region" description="Helical" evidence="6">
    <location>
        <begin position="213"/>
        <end position="234"/>
    </location>
</feature>
<dbReference type="Gene3D" id="1.10.3730.20">
    <property type="match status" value="1"/>
</dbReference>
<feature type="transmembrane region" description="Helical" evidence="6">
    <location>
        <begin position="77"/>
        <end position="97"/>
    </location>
</feature>